<dbReference type="eggNOG" id="KOG2743">
    <property type="taxonomic scope" value="Eukaryota"/>
</dbReference>
<dbReference type="AlphaFoldDB" id="A8IS97"/>
<dbReference type="GO" id="GO:0005737">
    <property type="term" value="C:cytoplasm"/>
    <property type="evidence" value="ECO:0000318"/>
    <property type="project" value="GO_Central"/>
</dbReference>
<accession>A8IS97</accession>
<dbReference type="PaxDb" id="3055-EDP04420"/>
<dbReference type="HOGENOM" id="CLU_1148634_0_0_1"/>
<evidence type="ECO:0000256" key="3">
    <source>
        <dbReference type="SAM" id="MobiDB-lite"/>
    </source>
</evidence>
<evidence type="ECO:0000313" key="4">
    <source>
        <dbReference type="EMBL" id="PNW72038.1"/>
    </source>
</evidence>
<dbReference type="Proteomes" id="UP000006906">
    <property type="component" value="Chromosome 16"/>
</dbReference>
<dbReference type="InterPro" id="IPR011629">
    <property type="entry name" value="CobW-like_C"/>
</dbReference>
<evidence type="ECO:0000256" key="2">
    <source>
        <dbReference type="ARBA" id="ARBA00023186"/>
    </source>
</evidence>
<dbReference type="PANTHER" id="PTHR13748:SF70">
    <property type="entry name" value="COBW_HYPB_UREG NUCLEOTIDE-BINDING DOMAIN-CONTAINING PROTEIN"/>
    <property type="match status" value="1"/>
</dbReference>
<dbReference type="Gene3D" id="3.30.1220.10">
    <property type="entry name" value="CobW-like, C-terminal domain"/>
    <property type="match status" value="1"/>
</dbReference>
<dbReference type="InterPro" id="IPR051316">
    <property type="entry name" value="Zinc-reg_GTPase_activator"/>
</dbReference>
<dbReference type="OrthoDB" id="258627at2759"/>
<evidence type="ECO:0000256" key="1">
    <source>
        <dbReference type="ARBA" id="ARBA00022741"/>
    </source>
</evidence>
<dbReference type="InParanoid" id="A8IS97"/>
<feature type="region of interest" description="Disordered" evidence="3">
    <location>
        <begin position="71"/>
        <end position="109"/>
    </location>
</feature>
<dbReference type="SMART" id="SM00833">
    <property type="entry name" value="CobW_C"/>
    <property type="match status" value="1"/>
</dbReference>
<dbReference type="Pfam" id="PF07683">
    <property type="entry name" value="CobW_C"/>
    <property type="match status" value="1"/>
</dbReference>
<organism evidence="4 5">
    <name type="scientific">Chlamydomonas reinhardtii</name>
    <name type="common">Chlamydomonas smithii</name>
    <dbReference type="NCBI Taxonomy" id="3055"/>
    <lineage>
        <taxon>Eukaryota</taxon>
        <taxon>Viridiplantae</taxon>
        <taxon>Chlorophyta</taxon>
        <taxon>core chlorophytes</taxon>
        <taxon>Chlorophyceae</taxon>
        <taxon>CS clade</taxon>
        <taxon>Chlamydomonadales</taxon>
        <taxon>Chlamydomonadaceae</taxon>
        <taxon>Chlamydomonas</taxon>
    </lineage>
</organism>
<dbReference type="GO" id="GO:0000166">
    <property type="term" value="F:nucleotide binding"/>
    <property type="evidence" value="ECO:0007669"/>
    <property type="project" value="UniProtKB-KW"/>
</dbReference>
<evidence type="ECO:0000313" key="5">
    <source>
        <dbReference type="Proteomes" id="UP000006906"/>
    </source>
</evidence>
<dbReference type="RefSeq" id="XP_001691930.1">
    <property type="nucleotide sequence ID" value="XM_001691878.2"/>
</dbReference>
<gene>
    <name evidence="4" type="ORF">CHLRE_16g685000v5</name>
</gene>
<dbReference type="EMBL" id="CM008977">
    <property type="protein sequence ID" value="PNW72038.1"/>
    <property type="molecule type" value="Genomic_DNA"/>
</dbReference>
<dbReference type="InterPro" id="IPR036627">
    <property type="entry name" value="CobW-likC_sf"/>
</dbReference>
<feature type="compositionally biased region" description="Polar residues" evidence="3">
    <location>
        <begin position="86"/>
        <end position="109"/>
    </location>
</feature>
<name>A8IS97_CHLRE</name>
<reference evidence="4 5" key="1">
    <citation type="journal article" date="2007" name="Science">
        <title>The Chlamydomonas genome reveals the evolution of key animal and plant functions.</title>
        <authorList>
            <person name="Merchant S.S."/>
            <person name="Prochnik S.E."/>
            <person name="Vallon O."/>
            <person name="Harris E.H."/>
            <person name="Karpowicz S.J."/>
            <person name="Witman G.B."/>
            <person name="Terry A."/>
            <person name="Salamov A."/>
            <person name="Fritz-Laylin L.K."/>
            <person name="Marechal-Drouard L."/>
            <person name="Marshall W.F."/>
            <person name="Qu L.H."/>
            <person name="Nelson D.R."/>
            <person name="Sanderfoot A.A."/>
            <person name="Spalding M.H."/>
            <person name="Kapitonov V.V."/>
            <person name="Ren Q."/>
            <person name="Ferris P."/>
            <person name="Lindquist E."/>
            <person name="Shapiro H."/>
            <person name="Lucas S.M."/>
            <person name="Grimwood J."/>
            <person name="Schmutz J."/>
            <person name="Cardol P."/>
            <person name="Cerutti H."/>
            <person name="Chanfreau G."/>
            <person name="Chen C.L."/>
            <person name="Cognat V."/>
            <person name="Croft M.T."/>
            <person name="Dent R."/>
            <person name="Dutcher S."/>
            <person name="Fernandez E."/>
            <person name="Fukuzawa H."/>
            <person name="Gonzalez-Ballester D."/>
            <person name="Gonzalez-Halphen D."/>
            <person name="Hallmann A."/>
            <person name="Hanikenne M."/>
            <person name="Hippler M."/>
            <person name="Inwood W."/>
            <person name="Jabbari K."/>
            <person name="Kalanon M."/>
            <person name="Kuras R."/>
            <person name="Lefebvre P.A."/>
            <person name="Lemaire S.D."/>
            <person name="Lobanov A.V."/>
            <person name="Lohr M."/>
            <person name="Manuell A."/>
            <person name="Meier I."/>
            <person name="Mets L."/>
            <person name="Mittag M."/>
            <person name="Mittelmeier T."/>
            <person name="Moroney J.V."/>
            <person name="Moseley J."/>
            <person name="Napoli C."/>
            <person name="Nedelcu A.M."/>
            <person name="Niyogi K."/>
            <person name="Novoselov S.V."/>
            <person name="Paulsen I.T."/>
            <person name="Pazour G."/>
            <person name="Purton S."/>
            <person name="Ral J.P."/>
            <person name="Riano-Pachon D.M."/>
            <person name="Riekhof W."/>
            <person name="Rymarquis L."/>
            <person name="Schroda M."/>
            <person name="Stern D."/>
            <person name="Umen J."/>
            <person name="Willows R."/>
            <person name="Wilson N."/>
            <person name="Zimmer S.L."/>
            <person name="Allmer J."/>
            <person name="Balk J."/>
            <person name="Bisova K."/>
            <person name="Chen C.J."/>
            <person name="Elias M."/>
            <person name="Gendler K."/>
            <person name="Hauser C."/>
            <person name="Lamb M.R."/>
            <person name="Ledford H."/>
            <person name="Long J.C."/>
            <person name="Minagawa J."/>
            <person name="Page M.D."/>
            <person name="Pan J."/>
            <person name="Pootakham W."/>
            <person name="Roje S."/>
            <person name="Rose A."/>
            <person name="Stahlberg E."/>
            <person name="Terauchi A.M."/>
            <person name="Yang P."/>
            <person name="Ball S."/>
            <person name="Bowler C."/>
            <person name="Dieckmann C.L."/>
            <person name="Gladyshev V.N."/>
            <person name="Green P."/>
            <person name="Jorgensen R."/>
            <person name="Mayfield S."/>
            <person name="Mueller-Roeber B."/>
            <person name="Rajamani S."/>
            <person name="Sayre R.T."/>
            <person name="Brokstein P."/>
            <person name="Dubchak I."/>
            <person name="Goodstein D."/>
            <person name="Hornick L."/>
            <person name="Huang Y.W."/>
            <person name="Jhaveri J."/>
            <person name="Luo Y."/>
            <person name="Martinez D."/>
            <person name="Ngau W.C."/>
            <person name="Otillar B."/>
            <person name="Poliakov A."/>
            <person name="Porter A."/>
            <person name="Szajkowski L."/>
            <person name="Werner G."/>
            <person name="Zhou K."/>
            <person name="Grigoriev I.V."/>
            <person name="Rokhsar D.S."/>
            <person name="Grossman A.R."/>
        </authorList>
    </citation>
    <scope>NUCLEOTIDE SEQUENCE [LARGE SCALE GENOMIC DNA]</scope>
    <source>
        <strain evidence="5">CC-503</strain>
    </source>
</reference>
<keyword evidence="2" id="KW-0143">Chaperone</keyword>
<dbReference type="SUPFAM" id="SSF90002">
    <property type="entry name" value="Hypothetical protein YjiA, C-terminal domain"/>
    <property type="match status" value="1"/>
</dbReference>
<dbReference type="PANTHER" id="PTHR13748">
    <property type="entry name" value="COBW-RELATED"/>
    <property type="match status" value="1"/>
</dbReference>
<sequence>MIAARMPAATSFSSFDINPARGAQMRRAEPAACDDLRRMSPCQSAALNGLEGQFQRAVVLVDSVGTGRAPAGLLRHHHSDGKQDLGVNSRTEQHASTSTASPQGVGFSNTPAGGVSAVTVTAEGALDEYRFNMFMNDLMAEKKSDIVGFKGVLCVQGCGNTKFVVRGSREGLGYGPAEQEWQPLEQRINQMVFIGRGLDREELTAGFSTCVHAPAPPAVPLPLWPGCIACVPQQAQAWGATC</sequence>
<keyword evidence="5" id="KW-1185">Reference proteome</keyword>
<proteinExistence type="predicted"/>
<dbReference type="Gramene" id="PNW72038">
    <property type="protein sequence ID" value="PNW72038"/>
    <property type="gene ID" value="CHLRE_16g685000v5"/>
</dbReference>
<dbReference type="KEGG" id="cre:CHLRE_16g685000v5"/>
<dbReference type="GeneID" id="5717627"/>
<keyword evidence="1" id="KW-0547">Nucleotide-binding</keyword>
<protein>
    <submittedName>
        <fullName evidence="4">Uncharacterized protein</fullName>
    </submittedName>
</protein>